<dbReference type="EMBL" id="JBEPNJ010000016">
    <property type="protein sequence ID" value="MET3773663.1"/>
    <property type="molecule type" value="Genomic_DNA"/>
</dbReference>
<proteinExistence type="predicted"/>
<evidence type="ECO:0000313" key="1">
    <source>
        <dbReference type="EMBL" id="MET3773663.1"/>
    </source>
</evidence>
<name>A0ACC6TIY2_9MICC</name>
<organism evidence="1 2">
    <name type="scientific">Arthrobacter nitrophenolicus</name>
    <dbReference type="NCBI Taxonomy" id="683150"/>
    <lineage>
        <taxon>Bacteria</taxon>
        <taxon>Bacillati</taxon>
        <taxon>Actinomycetota</taxon>
        <taxon>Actinomycetes</taxon>
        <taxon>Micrococcales</taxon>
        <taxon>Micrococcaceae</taxon>
        <taxon>Arthrobacter</taxon>
    </lineage>
</organism>
<reference evidence="1" key="1">
    <citation type="submission" date="2024-06" db="EMBL/GenBank/DDBJ databases">
        <title>Genomic Encyclopedia of Type Strains, Phase IV (KMG-IV): sequencing the most valuable type-strain genomes for metagenomic binning, comparative biology and taxonomic classification.</title>
        <authorList>
            <person name="Goeker M."/>
        </authorList>
    </citation>
    <scope>NUCLEOTIDE SEQUENCE</scope>
    <source>
        <strain evidence="1">SJCon</strain>
    </source>
</reference>
<accession>A0ACC6TIY2</accession>
<dbReference type="Proteomes" id="UP001549207">
    <property type="component" value="Unassembled WGS sequence"/>
</dbReference>
<comment type="caution">
    <text evidence="1">The sequence shown here is derived from an EMBL/GenBank/DDBJ whole genome shotgun (WGS) entry which is preliminary data.</text>
</comment>
<protein>
    <submittedName>
        <fullName evidence="1">Uncharacterized protein</fullName>
    </submittedName>
</protein>
<evidence type="ECO:0000313" key="2">
    <source>
        <dbReference type="Proteomes" id="UP001549207"/>
    </source>
</evidence>
<sequence length="160" mass="16697">MRTKNLLRLSAYGAAVAALAVAAAVPAHAASTEGTTMSTTSDCTELAPGVTTCLTMEQRRIEVVTPSGTAILQGYREYSDATTYPGGSRSSDGTRGYVAVFGSSIIVPDGTIYFDPKVTRIDGWDVLSYSDGLTCVLDTNFVEANGTNGYNHSSGTCTTS</sequence>
<gene>
    <name evidence="1" type="ORF">ABIC98_003329</name>
</gene>
<keyword evidence="2" id="KW-1185">Reference proteome</keyword>